<dbReference type="InterPro" id="IPR003703">
    <property type="entry name" value="Acyl_CoA_thio"/>
</dbReference>
<protein>
    <submittedName>
        <fullName evidence="3">BgTH12-05259</fullName>
    </submittedName>
</protein>
<organism evidence="3 4">
    <name type="scientific">Blumeria graminis f. sp. triticale</name>
    <dbReference type="NCBI Taxonomy" id="1689686"/>
    <lineage>
        <taxon>Eukaryota</taxon>
        <taxon>Fungi</taxon>
        <taxon>Dikarya</taxon>
        <taxon>Ascomycota</taxon>
        <taxon>Pezizomycotina</taxon>
        <taxon>Leotiomycetes</taxon>
        <taxon>Erysiphales</taxon>
        <taxon>Erysiphaceae</taxon>
        <taxon>Blumeria</taxon>
    </lineage>
</organism>
<accession>A0A9W4D1Z5</accession>
<reference evidence="3" key="1">
    <citation type="submission" date="2020-10" db="EMBL/GenBank/DDBJ databases">
        <authorList>
            <person name="Muller C M."/>
        </authorList>
    </citation>
    <scope>NUCLEOTIDE SEQUENCE</scope>
    <source>
        <strain evidence="3">THUN-12</strain>
    </source>
</reference>
<dbReference type="CDD" id="cd03444">
    <property type="entry name" value="Thioesterase_II_repeat1"/>
    <property type="match status" value="1"/>
</dbReference>
<proteinExistence type="predicted"/>
<dbReference type="Proteomes" id="UP000683417">
    <property type="component" value="Unassembled WGS sequence"/>
</dbReference>
<dbReference type="PANTHER" id="PTHR11066:SF34">
    <property type="entry name" value="ACYL-COENZYME A THIOESTERASE 8"/>
    <property type="match status" value="1"/>
</dbReference>
<dbReference type="GO" id="GO:0006637">
    <property type="term" value="P:acyl-CoA metabolic process"/>
    <property type="evidence" value="ECO:0007669"/>
    <property type="project" value="InterPro"/>
</dbReference>
<dbReference type="GO" id="GO:0009062">
    <property type="term" value="P:fatty acid catabolic process"/>
    <property type="evidence" value="ECO:0007669"/>
    <property type="project" value="TreeGrafter"/>
</dbReference>
<dbReference type="InterPro" id="IPR049449">
    <property type="entry name" value="TesB_ACOT8-like_N"/>
</dbReference>
<dbReference type="Pfam" id="PF13622">
    <property type="entry name" value="4HBT_3"/>
    <property type="match status" value="1"/>
</dbReference>
<feature type="domain" description="Acyl-CoA thioesterase-like N-terminal HotDog" evidence="1">
    <location>
        <begin position="76"/>
        <end position="161"/>
    </location>
</feature>
<sequence length="379" mass="42388">MLVESCVRKGTRDGIYSLISAVSSIRPTHLSSGIMPNHSTLFQPPPINPKRADIENVLELTNLSKVQSNLFTNTYPLWHPPGARGIYGGTVIAHSLAASQHTVPLDFDVHSMHCSFLLAGDSETPIMYAVELIRDGKSYLTRVVRATQRGRSIFIATISFMRDNERPENDVVRHVVPLPTGTKPPKEEEETEFSQESASPIINCGVEIQNLQSEELHTKRMRRWVKARGRITDAGGHRTHANVLAYISDQNFIGTVAAIHNLWRFGKPLVEDVSGGDGKGTLVRKLQDYTGYDSDLQNRRARREVGMMVSLDHSIYFHEPKSFRADEWILTDMESPWSGHTRGLAIQKMYAADGNLIATCIQEGVVRLKKTETSRSSKI</sequence>
<feature type="domain" description="Acyl-CoA thioesterase-like C-terminal" evidence="2">
    <location>
        <begin position="207"/>
        <end position="366"/>
    </location>
</feature>
<dbReference type="PANTHER" id="PTHR11066">
    <property type="entry name" value="ACYL-COA THIOESTERASE"/>
    <property type="match status" value="1"/>
</dbReference>
<evidence type="ECO:0000259" key="1">
    <source>
        <dbReference type="Pfam" id="PF13622"/>
    </source>
</evidence>
<dbReference type="Pfam" id="PF20789">
    <property type="entry name" value="4HBT_3C"/>
    <property type="match status" value="1"/>
</dbReference>
<dbReference type="GO" id="GO:0047617">
    <property type="term" value="F:fatty acyl-CoA hydrolase activity"/>
    <property type="evidence" value="ECO:0007669"/>
    <property type="project" value="InterPro"/>
</dbReference>
<dbReference type="GO" id="GO:0005782">
    <property type="term" value="C:peroxisomal matrix"/>
    <property type="evidence" value="ECO:0007669"/>
    <property type="project" value="TreeGrafter"/>
</dbReference>
<evidence type="ECO:0000313" key="4">
    <source>
        <dbReference type="Proteomes" id="UP000683417"/>
    </source>
</evidence>
<dbReference type="InterPro" id="IPR049450">
    <property type="entry name" value="ACOT8-like_C"/>
</dbReference>
<dbReference type="AlphaFoldDB" id="A0A9W4D1Z5"/>
<gene>
    <name evidence="3" type="ORF">BGTH12_LOCUS4027</name>
</gene>
<dbReference type="CDD" id="cd03445">
    <property type="entry name" value="Thioesterase_II_repeat2"/>
    <property type="match status" value="1"/>
</dbReference>
<comment type="caution">
    <text evidence="3">The sequence shown here is derived from an EMBL/GenBank/DDBJ whole genome shotgun (WGS) entry which is preliminary data.</text>
</comment>
<evidence type="ECO:0000259" key="2">
    <source>
        <dbReference type="Pfam" id="PF20789"/>
    </source>
</evidence>
<name>A0A9W4D1Z5_BLUGR</name>
<evidence type="ECO:0000313" key="3">
    <source>
        <dbReference type="EMBL" id="CAD6502669.1"/>
    </source>
</evidence>
<dbReference type="EMBL" id="CAJHIT010000006">
    <property type="protein sequence ID" value="CAD6502669.1"/>
    <property type="molecule type" value="Genomic_DNA"/>
</dbReference>